<feature type="compositionally biased region" description="Basic and acidic residues" evidence="1">
    <location>
        <begin position="26"/>
        <end position="37"/>
    </location>
</feature>
<sequence length="99" mass="10815">MPWNLKENPPESRRDGRSSSIHAVHRGPETPGRESRSWRAPPTQLAVQRPPGEPRSREPEGAIKAKPNEGIPSSAARFLLPKNSLPLAAAAAARVAERR</sequence>
<feature type="compositionally biased region" description="Basic and acidic residues" evidence="1">
    <location>
        <begin position="8"/>
        <end position="17"/>
    </location>
</feature>
<name>A0A921QTJ3_SORBI</name>
<feature type="compositionally biased region" description="Basic and acidic residues" evidence="1">
    <location>
        <begin position="52"/>
        <end position="67"/>
    </location>
</feature>
<gene>
    <name evidence="2" type="ORF">BDA96_06G150000</name>
</gene>
<accession>A0A921QTJ3</accession>
<feature type="region of interest" description="Disordered" evidence="1">
    <location>
        <begin position="1"/>
        <end position="70"/>
    </location>
</feature>
<proteinExistence type="predicted"/>
<evidence type="ECO:0000313" key="3">
    <source>
        <dbReference type="Proteomes" id="UP000807115"/>
    </source>
</evidence>
<reference evidence="2" key="1">
    <citation type="journal article" date="2019" name="BMC Genomics">
        <title>A new reference genome for Sorghum bicolor reveals high levels of sequence similarity between sweet and grain genotypes: implications for the genetics of sugar metabolism.</title>
        <authorList>
            <person name="Cooper E.A."/>
            <person name="Brenton Z.W."/>
            <person name="Flinn B.S."/>
            <person name="Jenkins J."/>
            <person name="Shu S."/>
            <person name="Flowers D."/>
            <person name="Luo F."/>
            <person name="Wang Y."/>
            <person name="Xia P."/>
            <person name="Barry K."/>
            <person name="Daum C."/>
            <person name="Lipzen A."/>
            <person name="Yoshinaga Y."/>
            <person name="Schmutz J."/>
            <person name="Saski C."/>
            <person name="Vermerris W."/>
            <person name="Kresovich S."/>
        </authorList>
    </citation>
    <scope>NUCLEOTIDE SEQUENCE</scope>
</reference>
<dbReference type="Proteomes" id="UP000807115">
    <property type="component" value="Chromosome 6"/>
</dbReference>
<dbReference type="EMBL" id="CM027685">
    <property type="protein sequence ID" value="KAG0526485.1"/>
    <property type="molecule type" value="Genomic_DNA"/>
</dbReference>
<evidence type="ECO:0000256" key="1">
    <source>
        <dbReference type="SAM" id="MobiDB-lite"/>
    </source>
</evidence>
<organism evidence="2 3">
    <name type="scientific">Sorghum bicolor</name>
    <name type="common">Sorghum</name>
    <name type="synonym">Sorghum vulgare</name>
    <dbReference type="NCBI Taxonomy" id="4558"/>
    <lineage>
        <taxon>Eukaryota</taxon>
        <taxon>Viridiplantae</taxon>
        <taxon>Streptophyta</taxon>
        <taxon>Embryophyta</taxon>
        <taxon>Tracheophyta</taxon>
        <taxon>Spermatophyta</taxon>
        <taxon>Magnoliopsida</taxon>
        <taxon>Liliopsida</taxon>
        <taxon>Poales</taxon>
        <taxon>Poaceae</taxon>
        <taxon>PACMAD clade</taxon>
        <taxon>Panicoideae</taxon>
        <taxon>Andropogonodae</taxon>
        <taxon>Andropogoneae</taxon>
        <taxon>Sorghinae</taxon>
        <taxon>Sorghum</taxon>
    </lineage>
</organism>
<dbReference type="AlphaFoldDB" id="A0A921QTJ3"/>
<protein>
    <submittedName>
        <fullName evidence="2">Uncharacterized protein</fullName>
    </submittedName>
</protein>
<reference evidence="2" key="2">
    <citation type="submission" date="2020-10" db="EMBL/GenBank/DDBJ databases">
        <authorList>
            <person name="Cooper E.A."/>
            <person name="Brenton Z.W."/>
            <person name="Flinn B.S."/>
            <person name="Jenkins J."/>
            <person name="Shu S."/>
            <person name="Flowers D."/>
            <person name="Luo F."/>
            <person name="Wang Y."/>
            <person name="Xia P."/>
            <person name="Barry K."/>
            <person name="Daum C."/>
            <person name="Lipzen A."/>
            <person name="Yoshinaga Y."/>
            <person name="Schmutz J."/>
            <person name="Saski C."/>
            <person name="Vermerris W."/>
            <person name="Kresovich S."/>
        </authorList>
    </citation>
    <scope>NUCLEOTIDE SEQUENCE</scope>
</reference>
<comment type="caution">
    <text evidence="2">The sequence shown here is derived from an EMBL/GenBank/DDBJ whole genome shotgun (WGS) entry which is preliminary data.</text>
</comment>
<evidence type="ECO:0000313" key="2">
    <source>
        <dbReference type="EMBL" id="KAG0526485.1"/>
    </source>
</evidence>